<accession>A0A6C0J287</accession>
<name>A0A6C0J287_9ZZZZ</name>
<dbReference type="EMBL" id="MN740314">
    <property type="protein sequence ID" value="QHT99761.1"/>
    <property type="molecule type" value="Genomic_DNA"/>
</dbReference>
<protein>
    <recommendedName>
        <fullName evidence="2">NET domain-containing protein</fullName>
    </recommendedName>
</protein>
<evidence type="ECO:0008006" key="2">
    <source>
        <dbReference type="Google" id="ProtNLM"/>
    </source>
</evidence>
<organism evidence="1">
    <name type="scientific">viral metagenome</name>
    <dbReference type="NCBI Taxonomy" id="1070528"/>
    <lineage>
        <taxon>unclassified sequences</taxon>
        <taxon>metagenomes</taxon>
        <taxon>organismal metagenomes</taxon>
    </lineage>
</organism>
<proteinExistence type="predicted"/>
<sequence>MAIRSLEYEDILEKKKDRIFIEQNIDSLSKEDHIYIFKIVRPYIKPTTTSEQDTVVDISKLPDGILMEVKNMVNVCLLNNKRKEDIGKYSNEHVQVMNKLEKELTQRSRQFNN</sequence>
<dbReference type="AlphaFoldDB" id="A0A6C0J287"/>
<evidence type="ECO:0000313" key="1">
    <source>
        <dbReference type="EMBL" id="QHT99761.1"/>
    </source>
</evidence>
<reference evidence="1" key="1">
    <citation type="journal article" date="2020" name="Nature">
        <title>Giant virus diversity and host interactions through global metagenomics.</title>
        <authorList>
            <person name="Schulz F."/>
            <person name="Roux S."/>
            <person name="Paez-Espino D."/>
            <person name="Jungbluth S."/>
            <person name="Walsh D.A."/>
            <person name="Denef V.J."/>
            <person name="McMahon K.D."/>
            <person name="Konstantinidis K.T."/>
            <person name="Eloe-Fadrosh E.A."/>
            <person name="Kyrpides N.C."/>
            <person name="Woyke T."/>
        </authorList>
    </citation>
    <scope>NUCLEOTIDE SEQUENCE</scope>
    <source>
        <strain evidence="1">GVMAG-M-3300025727-45</strain>
    </source>
</reference>